<keyword evidence="3" id="KW-1185">Reference proteome</keyword>
<dbReference type="GO" id="GO:0003700">
    <property type="term" value="F:DNA-binding transcription factor activity"/>
    <property type="evidence" value="ECO:0007669"/>
    <property type="project" value="InterPro"/>
</dbReference>
<dbReference type="GO" id="GO:0006950">
    <property type="term" value="P:response to stress"/>
    <property type="evidence" value="ECO:0007669"/>
    <property type="project" value="TreeGrafter"/>
</dbReference>
<dbReference type="InterPro" id="IPR036388">
    <property type="entry name" value="WH-like_DNA-bd_sf"/>
</dbReference>
<sequence>MSDKLAIRQHAVKSGDQACAAYSALIDQVGRLAGIVEAIGNGIARPTGQSLARWQVLAAVEDEAAPVGAIACRLGHARQSVQRVADLLVDDGLASYRPNPAHQRAKLLEVTPTGRAALHRMQAAYTQLALRTTQGLDPERLDLARETLSELQRRLEAELP</sequence>
<dbReference type="SMART" id="SM00347">
    <property type="entry name" value="HTH_MARR"/>
    <property type="match status" value="1"/>
</dbReference>
<dbReference type="InterPro" id="IPR000835">
    <property type="entry name" value="HTH_MarR-typ"/>
</dbReference>
<keyword evidence="2" id="KW-0238">DNA-binding</keyword>
<dbReference type="SUPFAM" id="SSF46785">
    <property type="entry name" value="Winged helix' DNA-binding domain"/>
    <property type="match status" value="1"/>
</dbReference>
<dbReference type="GO" id="GO:0003677">
    <property type="term" value="F:DNA binding"/>
    <property type="evidence" value="ECO:0007669"/>
    <property type="project" value="UniProtKB-KW"/>
</dbReference>
<dbReference type="AlphaFoldDB" id="A0AAE3GAJ5"/>
<comment type="caution">
    <text evidence="2">The sequence shown here is derived from an EMBL/GenBank/DDBJ whole genome shotgun (WGS) entry which is preliminary data.</text>
</comment>
<accession>A0AAE3GAJ5</accession>
<name>A0AAE3GAJ5_9PSEU</name>
<protein>
    <submittedName>
        <fullName evidence="2">DNA-binding transcriptional regulator, MarR family</fullName>
    </submittedName>
</protein>
<dbReference type="PANTHER" id="PTHR33164">
    <property type="entry name" value="TRANSCRIPTIONAL REGULATOR, MARR FAMILY"/>
    <property type="match status" value="1"/>
</dbReference>
<dbReference type="Pfam" id="PF12802">
    <property type="entry name" value="MarR_2"/>
    <property type="match status" value="1"/>
</dbReference>
<evidence type="ECO:0000259" key="1">
    <source>
        <dbReference type="PROSITE" id="PS50995"/>
    </source>
</evidence>
<dbReference type="InterPro" id="IPR036390">
    <property type="entry name" value="WH_DNA-bd_sf"/>
</dbReference>
<dbReference type="PROSITE" id="PS50995">
    <property type="entry name" value="HTH_MARR_2"/>
    <property type="match status" value="1"/>
</dbReference>
<dbReference type="EMBL" id="JAMTCK010000001">
    <property type="protein sequence ID" value="MCP2163884.1"/>
    <property type="molecule type" value="Genomic_DNA"/>
</dbReference>
<dbReference type="Gene3D" id="1.10.10.10">
    <property type="entry name" value="Winged helix-like DNA-binding domain superfamily/Winged helix DNA-binding domain"/>
    <property type="match status" value="1"/>
</dbReference>
<reference evidence="2" key="1">
    <citation type="submission" date="2022-06" db="EMBL/GenBank/DDBJ databases">
        <title>Genomic Encyclopedia of Archaeal and Bacterial Type Strains, Phase II (KMG-II): from individual species to whole genera.</title>
        <authorList>
            <person name="Goeker M."/>
        </authorList>
    </citation>
    <scope>NUCLEOTIDE SEQUENCE</scope>
    <source>
        <strain evidence="2">DSM 43935</strain>
    </source>
</reference>
<feature type="domain" description="HTH marR-type" evidence="1">
    <location>
        <begin position="22"/>
        <end position="157"/>
    </location>
</feature>
<evidence type="ECO:0000313" key="2">
    <source>
        <dbReference type="EMBL" id="MCP2163884.1"/>
    </source>
</evidence>
<dbReference type="InterPro" id="IPR039422">
    <property type="entry name" value="MarR/SlyA-like"/>
</dbReference>
<dbReference type="Proteomes" id="UP001206128">
    <property type="component" value="Unassembled WGS sequence"/>
</dbReference>
<organism evidence="2 3">
    <name type="scientific">Goodfellowiella coeruleoviolacea</name>
    <dbReference type="NCBI Taxonomy" id="334858"/>
    <lineage>
        <taxon>Bacteria</taxon>
        <taxon>Bacillati</taxon>
        <taxon>Actinomycetota</taxon>
        <taxon>Actinomycetes</taxon>
        <taxon>Pseudonocardiales</taxon>
        <taxon>Pseudonocardiaceae</taxon>
        <taxon>Goodfellowiella</taxon>
    </lineage>
</organism>
<dbReference type="RefSeq" id="WP_253766903.1">
    <property type="nucleotide sequence ID" value="NZ_JAMTCK010000001.1"/>
</dbReference>
<proteinExistence type="predicted"/>
<evidence type="ECO:0000313" key="3">
    <source>
        <dbReference type="Proteomes" id="UP001206128"/>
    </source>
</evidence>
<dbReference type="PANTHER" id="PTHR33164:SF43">
    <property type="entry name" value="HTH-TYPE TRANSCRIPTIONAL REPRESSOR YETL"/>
    <property type="match status" value="1"/>
</dbReference>
<gene>
    <name evidence="2" type="ORF">LX83_000724</name>
</gene>